<sequence>MALKTTSLISDEAVTASNLKTQNAATAGDAVATDGVGNLVYKTLHGAQPTVTYKNADFSITAGENVQVDTRSNPVSITLPAAPNSGDAVRISDGGGNFASLNVTILRNGNTIMDLGDDLLVDYNNASFGLSYNGTTWRIF</sequence>
<gene>
    <name evidence="1" type="ORF">METZ01_LOCUS65311</name>
</gene>
<dbReference type="InterPro" id="IPR036240">
    <property type="entry name" value="Gp9-like_sf"/>
</dbReference>
<name>A0A381TCN7_9ZZZZ</name>
<accession>A0A381TCN7</accession>
<dbReference type="Gene3D" id="2.60.120.640">
    <property type="entry name" value="gp9"/>
    <property type="match status" value="1"/>
</dbReference>
<dbReference type="EMBL" id="UINC01004186">
    <property type="protein sequence ID" value="SVA12457.1"/>
    <property type="molecule type" value="Genomic_DNA"/>
</dbReference>
<organism evidence="1">
    <name type="scientific">marine metagenome</name>
    <dbReference type="NCBI Taxonomy" id="408172"/>
    <lineage>
        <taxon>unclassified sequences</taxon>
        <taxon>metagenomes</taxon>
        <taxon>ecological metagenomes</taxon>
    </lineage>
</organism>
<dbReference type="AlphaFoldDB" id="A0A381TCN7"/>
<protein>
    <submittedName>
        <fullName evidence="1">Uncharacterized protein</fullName>
    </submittedName>
</protein>
<evidence type="ECO:0000313" key="1">
    <source>
        <dbReference type="EMBL" id="SVA12457.1"/>
    </source>
</evidence>
<proteinExistence type="predicted"/>
<dbReference type="SUPFAM" id="SSF50017">
    <property type="entry name" value="gp9"/>
    <property type="match status" value="1"/>
</dbReference>
<dbReference type="InterPro" id="IPR027411">
    <property type="entry name" value="Gp9/Gp10_mid_dom_sf"/>
</dbReference>
<reference evidence="1" key="1">
    <citation type="submission" date="2018-05" db="EMBL/GenBank/DDBJ databases">
        <authorList>
            <person name="Lanie J.A."/>
            <person name="Ng W.-L."/>
            <person name="Kazmierczak K.M."/>
            <person name="Andrzejewski T.M."/>
            <person name="Davidsen T.M."/>
            <person name="Wayne K.J."/>
            <person name="Tettelin H."/>
            <person name="Glass J.I."/>
            <person name="Rusch D."/>
            <person name="Podicherti R."/>
            <person name="Tsui H.-C.T."/>
            <person name="Winkler M.E."/>
        </authorList>
    </citation>
    <scope>NUCLEOTIDE SEQUENCE</scope>
</reference>